<protein>
    <submittedName>
        <fullName evidence="1">Uncharacterized protein</fullName>
    </submittedName>
</protein>
<organism evidence="1 2">
    <name type="scientific">Mucilaginibacter xinganensis</name>
    <dbReference type="NCBI Taxonomy" id="1234841"/>
    <lineage>
        <taxon>Bacteria</taxon>
        <taxon>Pseudomonadati</taxon>
        <taxon>Bacteroidota</taxon>
        <taxon>Sphingobacteriia</taxon>
        <taxon>Sphingobacteriales</taxon>
        <taxon>Sphingobacteriaceae</taxon>
        <taxon>Mucilaginibacter</taxon>
    </lineage>
</organism>
<keyword evidence="2" id="KW-1185">Reference proteome</keyword>
<dbReference type="KEGG" id="muc:MuYL_3350"/>
<accession>A0A223NZF2</accession>
<dbReference type="EMBL" id="CP022743">
    <property type="protein sequence ID" value="ASU35235.1"/>
    <property type="molecule type" value="Genomic_DNA"/>
</dbReference>
<sequence>MKKLNYNVYTNINDTQYLTIRDKLVLIELKMEQALKGSGWNLKDPIIAADGLTINFVINDSVFLGNLGILFEDAPDSITFEFFVSKSYDYYYLRHFLSCAVFKHKGFDFFESDILKFINEALGKYNSWSMEQIVESGRKGGVRH</sequence>
<reference evidence="1 2" key="1">
    <citation type="submission" date="2017-08" db="EMBL/GenBank/DDBJ databases">
        <title>Complete genome sequence of Mucilaginibacter sp. strain BJC16-A31.</title>
        <authorList>
            <consortium name="Henan University of Science and Technology"/>
            <person name="You X."/>
        </authorList>
    </citation>
    <scope>NUCLEOTIDE SEQUENCE [LARGE SCALE GENOMIC DNA]</scope>
    <source>
        <strain evidence="1 2">BJC16-A31</strain>
    </source>
</reference>
<proteinExistence type="predicted"/>
<dbReference type="RefSeq" id="WP_094571461.1">
    <property type="nucleotide sequence ID" value="NZ_CP022743.1"/>
</dbReference>
<dbReference type="OrthoDB" id="803519at2"/>
<name>A0A223NZF2_9SPHI</name>
<evidence type="ECO:0000313" key="2">
    <source>
        <dbReference type="Proteomes" id="UP000215002"/>
    </source>
</evidence>
<gene>
    <name evidence="1" type="ORF">MuYL_3350</name>
</gene>
<dbReference type="AlphaFoldDB" id="A0A223NZF2"/>
<evidence type="ECO:0000313" key="1">
    <source>
        <dbReference type="EMBL" id="ASU35235.1"/>
    </source>
</evidence>
<dbReference type="Proteomes" id="UP000215002">
    <property type="component" value="Chromosome"/>
</dbReference>